<evidence type="ECO:0000313" key="1">
    <source>
        <dbReference type="EMBL" id="CAG8545131.1"/>
    </source>
</evidence>
<dbReference type="OrthoDB" id="10469526at2759"/>
<organism evidence="1 2">
    <name type="scientific">Acaulospora morrowiae</name>
    <dbReference type="NCBI Taxonomy" id="94023"/>
    <lineage>
        <taxon>Eukaryota</taxon>
        <taxon>Fungi</taxon>
        <taxon>Fungi incertae sedis</taxon>
        <taxon>Mucoromycota</taxon>
        <taxon>Glomeromycotina</taxon>
        <taxon>Glomeromycetes</taxon>
        <taxon>Diversisporales</taxon>
        <taxon>Acaulosporaceae</taxon>
        <taxon>Acaulospora</taxon>
    </lineage>
</organism>
<evidence type="ECO:0000313" key="2">
    <source>
        <dbReference type="Proteomes" id="UP000789342"/>
    </source>
</evidence>
<dbReference type="EMBL" id="CAJVPV010003171">
    <property type="protein sequence ID" value="CAG8545131.1"/>
    <property type="molecule type" value="Genomic_DNA"/>
</dbReference>
<protein>
    <submittedName>
        <fullName evidence="1">4708_t:CDS:1</fullName>
    </submittedName>
</protein>
<comment type="caution">
    <text evidence="1">The sequence shown here is derived from an EMBL/GenBank/DDBJ whole genome shotgun (WGS) entry which is preliminary data.</text>
</comment>
<name>A0A9N9AWX4_9GLOM</name>
<reference evidence="1" key="1">
    <citation type="submission" date="2021-06" db="EMBL/GenBank/DDBJ databases">
        <authorList>
            <person name="Kallberg Y."/>
            <person name="Tangrot J."/>
            <person name="Rosling A."/>
        </authorList>
    </citation>
    <scope>NUCLEOTIDE SEQUENCE</scope>
    <source>
        <strain evidence="1">CL551</strain>
    </source>
</reference>
<dbReference type="Proteomes" id="UP000789342">
    <property type="component" value="Unassembled WGS sequence"/>
</dbReference>
<keyword evidence="2" id="KW-1185">Reference proteome</keyword>
<gene>
    <name evidence="1" type="ORF">AMORRO_LOCUS5313</name>
</gene>
<accession>A0A9N9AWX4</accession>
<proteinExistence type="predicted"/>
<dbReference type="AlphaFoldDB" id="A0A9N9AWX4"/>
<sequence length="74" mass="8420">IPYYMDPKLKYSAGLPYLTKLKTRQQLCEMGYEASLIESTLQNLRNGIYPNQFYHAFGKSQVVDLSAIVSGKDI</sequence>
<feature type="non-terminal residue" evidence="1">
    <location>
        <position position="1"/>
    </location>
</feature>